<sequence>MEAATTTTTTQFTADLVVPTIHLGSFKSYQLPFDRPQTNNNGGNADYSPNVYLQQRHFNNINNTPSRSASAPYPINMPTSSHKPYIAKQPSLGNPTAMAAISNLNSSNAVTPSPRMLPSPAVQASPIPVPVQPSNYPPQTLGPPRELCLECMMRDEDMADVDVTSPGVWERESDVWYLELCRREEEEERERNLHPSTSSGISSSASCSRPRARGTKLTEGNLVVWLNLPTPLTLAPANRQNPPEPAAKQQTLFAYLDAQNAILAAENKARIQALQEAHHLDKKMRESYLELHRSPYDFTSPDNASIGNSSKAQSPSIREIHDTKNGTLRRETSPAEIAAMDSRSQKTRKVSRDNLAQVDAKVERETAHFYGLNGTEGGSPDHPVRSQILYGSTTSVPMLSSTTSVIRNVQSMYMPDTSSNWQQPSTSIRPASMTPDILPGFSSQTSLTSASPSPKRRFFGLRQWSGYFGSNVSLAQSGSMMDMHLGLEQDRHGVYIPPVDIGSKPPSLQEATPWPGMDGRHSLDNGTIGSDSAKKRRGLSRLWKMLSGGSAKSNEPALQSHRHDLDEEPLAPPPPLSYLVNRGSMQSERSIVTGGRHASMPSLSFSNTGHPASTSTPQPSKTASARSQMVGLSSPSEQSSTLPSPTEIRFPHRDCSPERSGVGAVTIGDEELSDSKRRMTSNSTRCRSLSQNSLATPIPLPASSFKSTISSPSPLGPVPIGNTTITGSPKSISTSSPTSHVMTRSFSVDKNLPPLPPDEQPDSSVVPSSVSTTTPVTSLPTISGLKPPLSETTTPFLTTFPIASQQQPFQAHQQPYLLEYPSSGFRAEEPIRRQSFNGPIPRPNLPVGAGRASIPGLRQYAYDEFGNAVVSTRSRHSLAVGPVGVQSLPNGTKRKTKLGIGSIFGKRQ</sequence>
<organism evidence="2 3">
    <name type="scientific">Clathrus columnatus</name>
    <dbReference type="NCBI Taxonomy" id="1419009"/>
    <lineage>
        <taxon>Eukaryota</taxon>
        <taxon>Fungi</taxon>
        <taxon>Dikarya</taxon>
        <taxon>Basidiomycota</taxon>
        <taxon>Agaricomycotina</taxon>
        <taxon>Agaricomycetes</taxon>
        <taxon>Phallomycetidae</taxon>
        <taxon>Phallales</taxon>
        <taxon>Clathraceae</taxon>
        <taxon>Clathrus</taxon>
    </lineage>
</organism>
<feature type="compositionally biased region" description="Low complexity" evidence="1">
    <location>
        <begin position="723"/>
        <end position="739"/>
    </location>
</feature>
<feature type="compositionally biased region" description="Low complexity" evidence="1">
    <location>
        <begin position="196"/>
        <end position="208"/>
    </location>
</feature>
<feature type="compositionally biased region" description="Low complexity" evidence="1">
    <location>
        <begin position="632"/>
        <end position="647"/>
    </location>
</feature>
<feature type="compositionally biased region" description="Polar residues" evidence="1">
    <location>
        <begin position="601"/>
        <end position="631"/>
    </location>
</feature>
<evidence type="ECO:0000313" key="3">
    <source>
        <dbReference type="Proteomes" id="UP001050691"/>
    </source>
</evidence>
<comment type="caution">
    <text evidence="2">The sequence shown here is derived from an EMBL/GenBank/DDBJ whole genome shotgun (WGS) entry which is preliminary data.</text>
</comment>
<feature type="compositionally biased region" description="Polar residues" evidence="1">
    <location>
        <begin position="300"/>
        <end position="316"/>
    </location>
</feature>
<evidence type="ECO:0000313" key="2">
    <source>
        <dbReference type="EMBL" id="GJJ06066.1"/>
    </source>
</evidence>
<accession>A0AAV5A0G3</accession>
<reference evidence="2" key="1">
    <citation type="submission" date="2021-10" db="EMBL/GenBank/DDBJ databases">
        <title>De novo Genome Assembly of Clathrus columnatus (Basidiomycota, Fungi) Using Illumina and Nanopore Sequence Data.</title>
        <authorList>
            <person name="Ogiso-Tanaka E."/>
            <person name="Itagaki H."/>
            <person name="Hosoya T."/>
            <person name="Hosaka K."/>
        </authorList>
    </citation>
    <scope>NUCLEOTIDE SEQUENCE</scope>
    <source>
        <strain evidence="2">MO-923</strain>
    </source>
</reference>
<dbReference type="EMBL" id="BPWL01000001">
    <property type="protein sequence ID" value="GJJ06066.1"/>
    <property type="molecule type" value="Genomic_DNA"/>
</dbReference>
<feature type="region of interest" description="Disordered" evidence="1">
    <location>
        <begin position="187"/>
        <end position="214"/>
    </location>
</feature>
<feature type="region of interest" description="Disordered" evidence="1">
    <location>
        <begin position="506"/>
        <end position="536"/>
    </location>
</feature>
<gene>
    <name evidence="2" type="ORF">Clacol_000254</name>
</gene>
<feature type="compositionally biased region" description="Polar residues" evidence="1">
    <location>
        <begin position="680"/>
        <end position="689"/>
    </location>
</feature>
<protein>
    <submittedName>
        <fullName evidence="2">Uncharacterized protein</fullName>
    </submittedName>
</protein>
<feature type="compositionally biased region" description="Basic and acidic residues" evidence="1">
    <location>
        <begin position="318"/>
        <end position="329"/>
    </location>
</feature>
<feature type="compositionally biased region" description="Low complexity" evidence="1">
    <location>
        <begin position="763"/>
        <end position="778"/>
    </location>
</feature>
<dbReference type="AlphaFoldDB" id="A0AAV5A0G3"/>
<keyword evidence="3" id="KW-1185">Reference proteome</keyword>
<feature type="region of interest" description="Disordered" evidence="1">
    <location>
        <begin position="723"/>
        <end position="787"/>
    </location>
</feature>
<name>A0AAV5A0G3_9AGAM</name>
<evidence type="ECO:0000256" key="1">
    <source>
        <dbReference type="SAM" id="MobiDB-lite"/>
    </source>
</evidence>
<feature type="region of interest" description="Disordered" evidence="1">
    <location>
        <begin position="548"/>
        <end position="689"/>
    </location>
</feature>
<dbReference type="Proteomes" id="UP001050691">
    <property type="component" value="Unassembled WGS sequence"/>
</dbReference>
<feature type="region of interest" description="Disordered" evidence="1">
    <location>
        <begin position="299"/>
        <end position="329"/>
    </location>
</feature>
<proteinExistence type="predicted"/>